<sequence>MFVFEGMGNRGSTPFSNKVNHPFYKTYEYIIPVQLICAYVPQLKGIDPSTPKDKDFHRKLGSKKLDR</sequence>
<feature type="region of interest" description="Disordered" evidence="1">
    <location>
        <begin position="45"/>
        <end position="67"/>
    </location>
</feature>
<organism evidence="2 3">
    <name type="scientific">Heyndrickxia coagulans</name>
    <name type="common">Weizmannia coagulans</name>
    <dbReference type="NCBI Taxonomy" id="1398"/>
    <lineage>
        <taxon>Bacteria</taxon>
        <taxon>Bacillati</taxon>
        <taxon>Bacillota</taxon>
        <taxon>Bacilli</taxon>
        <taxon>Bacillales</taxon>
        <taxon>Bacillaceae</taxon>
        <taxon>Heyndrickxia</taxon>
    </lineage>
</organism>
<feature type="compositionally biased region" description="Basic and acidic residues" evidence="1">
    <location>
        <begin position="50"/>
        <end position="67"/>
    </location>
</feature>
<proteinExistence type="predicted"/>
<dbReference type="Proteomes" id="UP000070376">
    <property type="component" value="Unassembled WGS sequence"/>
</dbReference>
<dbReference type="EMBL" id="LRPN01000008">
    <property type="protein sequence ID" value="KWZ85976.1"/>
    <property type="molecule type" value="Genomic_DNA"/>
</dbReference>
<gene>
    <name evidence="2" type="ORF">HMPREF3213_00218</name>
</gene>
<comment type="caution">
    <text evidence="2">The sequence shown here is derived from an EMBL/GenBank/DDBJ whole genome shotgun (WGS) entry which is preliminary data.</text>
</comment>
<reference evidence="3" key="1">
    <citation type="submission" date="2016-01" db="EMBL/GenBank/DDBJ databases">
        <authorList>
            <person name="Mitreva M."/>
            <person name="Pepin K.H."/>
            <person name="Mihindukulasuriya K.A."/>
            <person name="Fulton R."/>
            <person name="Fronick C."/>
            <person name="O'Laughlin M."/>
            <person name="Miner T."/>
            <person name="Herter B."/>
            <person name="Rosa B.A."/>
            <person name="Cordes M."/>
            <person name="Tomlinson C."/>
            <person name="Wollam A."/>
            <person name="Palsikar V.B."/>
            <person name="Mardis E.R."/>
            <person name="Wilson R.K."/>
        </authorList>
    </citation>
    <scope>NUCLEOTIDE SEQUENCE [LARGE SCALE GENOMIC DNA]</scope>
    <source>
        <strain evidence="3">GED7749B</strain>
    </source>
</reference>
<dbReference type="PATRIC" id="fig|1398.22.peg.219"/>
<evidence type="ECO:0000313" key="3">
    <source>
        <dbReference type="Proteomes" id="UP000070376"/>
    </source>
</evidence>
<dbReference type="AlphaFoldDB" id="A0A133L2I0"/>
<accession>A0A133L2I0</accession>
<protein>
    <submittedName>
        <fullName evidence="2">Uncharacterized protein</fullName>
    </submittedName>
</protein>
<name>A0A133L2I0_HEYCO</name>
<evidence type="ECO:0000313" key="2">
    <source>
        <dbReference type="EMBL" id="KWZ85976.1"/>
    </source>
</evidence>
<evidence type="ECO:0000256" key="1">
    <source>
        <dbReference type="SAM" id="MobiDB-lite"/>
    </source>
</evidence>